<evidence type="ECO:0000313" key="3">
    <source>
        <dbReference type="Proteomes" id="UP000184604"/>
    </source>
</evidence>
<name>A0A1L5F794_CLOKL</name>
<dbReference type="AlphaFoldDB" id="A0A1L5F794"/>
<dbReference type="RefSeq" id="WP_073538540.1">
    <property type="nucleotide sequence ID" value="NZ_CP018335.1"/>
</dbReference>
<sequence length="154" mass="16586">MKKAKFLSGVLASALILSSTAVFAADNQKQSQGDGITAAQQASSSSLQLTEKLNTRIEEAVSSGKITQEQADKIKERLSSSQTKSKLQASFNGDMGKLTERLDTAVKEGKITQEQVDKILAKLNQRKADVKSKIDAAVKSGKITQEQANNFLNN</sequence>
<evidence type="ECO:0000256" key="1">
    <source>
        <dbReference type="SAM" id="SignalP"/>
    </source>
</evidence>
<dbReference type="Proteomes" id="UP000184604">
    <property type="component" value="Chromosome"/>
</dbReference>
<keyword evidence="1" id="KW-0732">Signal</keyword>
<feature type="chain" id="PRO_5013244842" evidence="1">
    <location>
        <begin position="25"/>
        <end position="154"/>
    </location>
</feature>
<dbReference type="EMBL" id="CP018335">
    <property type="protein sequence ID" value="APM38896.1"/>
    <property type="molecule type" value="Genomic_DNA"/>
</dbReference>
<proteinExistence type="predicted"/>
<feature type="signal peptide" evidence="1">
    <location>
        <begin position="1"/>
        <end position="24"/>
    </location>
</feature>
<evidence type="ECO:0000313" key="2">
    <source>
        <dbReference type="EMBL" id="APM38896.1"/>
    </source>
</evidence>
<gene>
    <name evidence="2" type="ORF">BS101_09100</name>
</gene>
<protein>
    <submittedName>
        <fullName evidence="2">Uncharacterized protein</fullName>
    </submittedName>
</protein>
<reference evidence="2 3" key="1">
    <citation type="submission" date="2016-12" db="EMBL/GenBank/DDBJ databases">
        <title>Complete genome sequence of Clostridium kluyveri JZZ isolated from the pit mud of a Chinese flavor liquor-making factory.</title>
        <authorList>
            <person name="Wang Y."/>
        </authorList>
    </citation>
    <scope>NUCLEOTIDE SEQUENCE [LARGE SCALE GENOMIC DNA]</scope>
    <source>
        <strain evidence="2 3">JZZ</strain>
    </source>
</reference>
<accession>A0A1L5F794</accession>
<organism evidence="2 3">
    <name type="scientific">Clostridium kluyveri</name>
    <dbReference type="NCBI Taxonomy" id="1534"/>
    <lineage>
        <taxon>Bacteria</taxon>
        <taxon>Bacillati</taxon>
        <taxon>Bacillota</taxon>
        <taxon>Clostridia</taxon>
        <taxon>Eubacteriales</taxon>
        <taxon>Clostridiaceae</taxon>
        <taxon>Clostridium</taxon>
    </lineage>
</organism>